<keyword evidence="2" id="KW-1003">Cell membrane</keyword>
<dbReference type="SUPFAM" id="SSF74863">
    <property type="entry name" value="Thiol:disulfide interchange protein DsbD, N-terminal domain (DsbD-alpha)"/>
    <property type="match status" value="1"/>
</dbReference>
<dbReference type="InterPro" id="IPR036249">
    <property type="entry name" value="Thioredoxin-like_sf"/>
</dbReference>
<dbReference type="Gene3D" id="3.40.30.10">
    <property type="entry name" value="Glutaredoxin"/>
    <property type="match status" value="1"/>
</dbReference>
<evidence type="ECO:0000256" key="2">
    <source>
        <dbReference type="ARBA" id="ARBA00022475"/>
    </source>
</evidence>
<dbReference type="Pfam" id="PF02683">
    <property type="entry name" value="DsbD_TM"/>
    <property type="match status" value="1"/>
</dbReference>
<comment type="subcellular location">
    <subcellularLocation>
        <location evidence="1">Cell membrane</location>
        <topology evidence="1">Multi-pass membrane protein</topology>
    </subcellularLocation>
</comment>
<dbReference type="EC" id="1.8.1.8" evidence="11"/>
<dbReference type="Pfam" id="PF13899">
    <property type="entry name" value="Thioredoxin_7"/>
    <property type="match status" value="1"/>
</dbReference>
<dbReference type="SUPFAM" id="SSF52833">
    <property type="entry name" value="Thioredoxin-like"/>
    <property type="match status" value="1"/>
</dbReference>
<evidence type="ECO:0000259" key="10">
    <source>
        <dbReference type="PROSITE" id="PS51352"/>
    </source>
</evidence>
<evidence type="ECO:0000256" key="1">
    <source>
        <dbReference type="ARBA" id="ARBA00004651"/>
    </source>
</evidence>
<feature type="chain" id="PRO_5044490114" evidence="9">
    <location>
        <begin position="23"/>
        <end position="702"/>
    </location>
</feature>
<keyword evidence="9" id="KW-0732">Signal</keyword>
<dbReference type="GO" id="GO:0045454">
    <property type="term" value="P:cell redox homeostasis"/>
    <property type="evidence" value="ECO:0007669"/>
    <property type="project" value="TreeGrafter"/>
</dbReference>
<dbReference type="EMBL" id="CP159578">
    <property type="protein sequence ID" value="XCJ80946.1"/>
    <property type="molecule type" value="Genomic_DNA"/>
</dbReference>
<dbReference type="Pfam" id="PF11412">
    <property type="entry name" value="DsbD_N"/>
    <property type="match status" value="1"/>
</dbReference>
<accession>A0AB74UJ35</accession>
<dbReference type="InterPro" id="IPR013766">
    <property type="entry name" value="Thioredoxin_domain"/>
</dbReference>
<evidence type="ECO:0000256" key="8">
    <source>
        <dbReference type="SAM" id="Phobius"/>
    </source>
</evidence>
<organism evidence="11">
    <name type="scientific">Salinicola endophyticus</name>
    <dbReference type="NCBI Taxonomy" id="1949083"/>
    <lineage>
        <taxon>Bacteria</taxon>
        <taxon>Pseudomonadati</taxon>
        <taxon>Pseudomonadota</taxon>
        <taxon>Gammaproteobacteria</taxon>
        <taxon>Oceanospirillales</taxon>
        <taxon>Halomonadaceae</taxon>
        <taxon>Salinicola</taxon>
    </lineage>
</organism>
<feature type="transmembrane region" description="Helical" evidence="8">
    <location>
        <begin position="326"/>
        <end position="349"/>
    </location>
</feature>
<evidence type="ECO:0000256" key="7">
    <source>
        <dbReference type="SAM" id="MobiDB-lite"/>
    </source>
</evidence>
<gene>
    <name evidence="11" type="primary">dsbD</name>
    <name evidence="11" type="ORF">ABV408_07125</name>
</gene>
<dbReference type="RefSeq" id="WP_353981755.1">
    <property type="nucleotide sequence ID" value="NZ_CP159578.1"/>
</dbReference>
<feature type="transmembrane region" description="Helical" evidence="8">
    <location>
        <begin position="407"/>
        <end position="435"/>
    </location>
</feature>
<feature type="signal peptide" evidence="9">
    <location>
        <begin position="1"/>
        <end position="22"/>
    </location>
</feature>
<dbReference type="GO" id="GO:0005886">
    <property type="term" value="C:plasma membrane"/>
    <property type="evidence" value="ECO:0007669"/>
    <property type="project" value="UniProtKB-SubCell"/>
</dbReference>
<sequence length="702" mass="72840">MSFSSRCLLILALCLLTSLAQAQSSFSVSRDTSPFASAEPAEFLPVTEAFHAYAWHDAERVYVGLRARPGHYLYRQRFALADANGEALTPLTIPPGTFKQDPYLGPVHIFRDSVVLSAPLPETSARASGTPLALTLSFQGCADAGLCYPPEHWRLAARAGGAPAAFTDASDDAQASPLAASDARAGDPRALFAAPSQPDSLSRTDQRPQADPLPQANSGPQADPFPDQTPGSDIAPSGQPANDTASNPPTAEPGGSAKDIGDGALPLSADARFQTLLGQGLGLGTLALFFLAGVGLTFTPCVLPMLPILTAIIVGQNASRRRALGLSLSYVAGMAATFTLLGTLMGLFGASLNLQARLQSAWVLVPLALLFAAFAAALFGAFELRLPNRLRQRADTWQQRLQRSGPLGLAAAGALSVLVVSPCVSAPLAGALVFISTTGDVLGGALALLALGLGMGLPLVVAGTFGARLLPQAGAWMNGVKALFGVLLLGLAIWLLARLLPGSLTLLLWALLALACALALGALDLRTPPGWPRLRQALGWLLLVWGVALAWGAAQGGGDPLRPLAPGVGSPTQSSPTAPQFATVTSNAQLQAALDEARRADRPVMIDVSADWCIACQVMEHQVFPAPAVAERLAGFTLIRADVSADSPASRALLSRYGLFGPPALLFFDGDGERRAARIQGEIGAAALATHLDALMSSRSRG</sequence>
<dbReference type="PANTHER" id="PTHR32234">
    <property type="entry name" value="THIOL:DISULFIDE INTERCHANGE PROTEIN DSBD"/>
    <property type="match status" value="1"/>
</dbReference>
<dbReference type="AlphaFoldDB" id="A0AB74UJ35"/>
<dbReference type="InterPro" id="IPR036929">
    <property type="entry name" value="DsbDN_sf"/>
</dbReference>
<feature type="transmembrane region" description="Helical" evidence="8">
    <location>
        <begin position="482"/>
        <end position="500"/>
    </location>
</feature>
<evidence type="ECO:0000256" key="4">
    <source>
        <dbReference type="ARBA" id="ARBA00022748"/>
    </source>
</evidence>
<feature type="transmembrane region" description="Helical" evidence="8">
    <location>
        <begin position="506"/>
        <end position="525"/>
    </location>
</feature>
<feature type="compositionally biased region" description="Polar residues" evidence="7">
    <location>
        <begin position="239"/>
        <end position="249"/>
    </location>
</feature>
<keyword evidence="4" id="KW-0201">Cytochrome c-type biogenesis</keyword>
<evidence type="ECO:0000256" key="5">
    <source>
        <dbReference type="ARBA" id="ARBA00022989"/>
    </source>
</evidence>
<dbReference type="InterPro" id="IPR028250">
    <property type="entry name" value="DsbDN"/>
</dbReference>
<protein>
    <submittedName>
        <fullName evidence="11">Protein-disulfide reductase DsbD</fullName>
        <ecNumber evidence="11">1.8.1.8</ecNumber>
    </submittedName>
</protein>
<feature type="transmembrane region" description="Helical" evidence="8">
    <location>
        <begin position="537"/>
        <end position="554"/>
    </location>
</feature>
<evidence type="ECO:0000313" key="11">
    <source>
        <dbReference type="EMBL" id="XCJ80946.1"/>
    </source>
</evidence>
<dbReference type="GO" id="GO:0047134">
    <property type="term" value="F:protein-disulfide reductase [NAD(P)H] activity"/>
    <property type="evidence" value="ECO:0007669"/>
    <property type="project" value="UniProtKB-EC"/>
</dbReference>
<evidence type="ECO:0000256" key="3">
    <source>
        <dbReference type="ARBA" id="ARBA00022692"/>
    </source>
</evidence>
<dbReference type="InterPro" id="IPR003834">
    <property type="entry name" value="Cyt_c_assmbl_TM_dom"/>
</dbReference>
<keyword evidence="3 8" id="KW-0812">Transmembrane</keyword>
<proteinExistence type="predicted"/>
<keyword evidence="5 8" id="KW-1133">Transmembrane helix</keyword>
<feature type="transmembrane region" description="Helical" evidence="8">
    <location>
        <begin position="441"/>
        <end position="470"/>
    </location>
</feature>
<name>A0AB74UJ35_9GAMM</name>
<dbReference type="GO" id="GO:0017004">
    <property type="term" value="P:cytochrome complex assembly"/>
    <property type="evidence" value="ECO:0007669"/>
    <property type="project" value="UniProtKB-KW"/>
</dbReference>
<feature type="region of interest" description="Disordered" evidence="7">
    <location>
        <begin position="167"/>
        <end position="263"/>
    </location>
</feature>
<dbReference type="PROSITE" id="PS51352">
    <property type="entry name" value="THIOREDOXIN_2"/>
    <property type="match status" value="1"/>
</dbReference>
<feature type="transmembrane region" description="Helical" evidence="8">
    <location>
        <begin position="281"/>
        <end position="314"/>
    </location>
</feature>
<evidence type="ECO:0000256" key="6">
    <source>
        <dbReference type="ARBA" id="ARBA00023136"/>
    </source>
</evidence>
<dbReference type="PANTHER" id="PTHR32234:SF0">
    <property type="entry name" value="THIOL:DISULFIDE INTERCHANGE PROTEIN DSBD"/>
    <property type="match status" value="1"/>
</dbReference>
<feature type="domain" description="Thioredoxin" evidence="10">
    <location>
        <begin position="572"/>
        <end position="697"/>
    </location>
</feature>
<evidence type="ECO:0000256" key="9">
    <source>
        <dbReference type="SAM" id="SignalP"/>
    </source>
</evidence>
<dbReference type="NCBIfam" id="NF001419">
    <property type="entry name" value="PRK00293.1"/>
    <property type="match status" value="1"/>
</dbReference>
<dbReference type="InterPro" id="IPR035671">
    <property type="entry name" value="DsbD_gamma"/>
</dbReference>
<feature type="transmembrane region" description="Helical" evidence="8">
    <location>
        <begin position="361"/>
        <end position="386"/>
    </location>
</feature>
<dbReference type="Gene3D" id="2.60.40.1250">
    <property type="entry name" value="Thiol:disulfide interchange protein DsbD, N-terminal domain"/>
    <property type="match status" value="1"/>
</dbReference>
<dbReference type="CDD" id="cd02953">
    <property type="entry name" value="DsbDgamma"/>
    <property type="match status" value="1"/>
</dbReference>
<keyword evidence="6 8" id="KW-0472">Membrane</keyword>
<reference evidence="11" key="1">
    <citation type="submission" date="2024-06" db="EMBL/GenBank/DDBJ databases">
        <title>Complete genome of Salinicola endophyticus HNIBRBA4755.</title>
        <authorList>
            <person name="Shin S.Y."/>
            <person name="Kang H."/>
            <person name="Song J."/>
        </authorList>
    </citation>
    <scope>NUCLEOTIDE SEQUENCE</scope>
    <source>
        <strain evidence="11">HNIBRBA4755</strain>
    </source>
</reference>
<keyword evidence="11" id="KW-0560">Oxidoreductase</keyword>